<organism evidence="2 3">
    <name type="scientific">Deinococcus gobiensis (strain DSM 21396 / JCM 16679 / CGMCC 1.7299 / I-0)</name>
    <dbReference type="NCBI Taxonomy" id="745776"/>
    <lineage>
        <taxon>Bacteria</taxon>
        <taxon>Thermotogati</taxon>
        <taxon>Deinococcota</taxon>
        <taxon>Deinococci</taxon>
        <taxon>Deinococcales</taxon>
        <taxon>Deinococcaceae</taxon>
        <taxon>Deinococcus</taxon>
    </lineage>
</organism>
<dbReference type="EMBL" id="CP002193">
    <property type="protein sequence ID" value="AFD27758.1"/>
    <property type="molecule type" value="Genomic_DNA"/>
</dbReference>
<keyword evidence="1" id="KW-0472">Membrane</keyword>
<dbReference type="HOGENOM" id="CLU_3060797_0_0_0"/>
<keyword evidence="3" id="KW-1185">Reference proteome</keyword>
<keyword evidence="1" id="KW-1133">Transmembrane helix</keyword>
<name>H8H2L1_DEIGI</name>
<dbReference type="PATRIC" id="fig|745776.4.peg.3776"/>
<evidence type="ECO:0000256" key="1">
    <source>
        <dbReference type="SAM" id="Phobius"/>
    </source>
</evidence>
<proteinExistence type="predicted"/>
<evidence type="ECO:0000313" key="3">
    <source>
        <dbReference type="Proteomes" id="UP000007575"/>
    </source>
</evidence>
<geneLocation type="plasmid" evidence="2 3">
    <name>P2</name>
</geneLocation>
<keyword evidence="2" id="KW-0614">Plasmid</keyword>
<dbReference type="Proteomes" id="UP000007575">
    <property type="component" value="Plasmid P2"/>
</dbReference>
<evidence type="ECO:0000313" key="2">
    <source>
        <dbReference type="EMBL" id="AFD27758.1"/>
    </source>
</evidence>
<feature type="transmembrane region" description="Helical" evidence="1">
    <location>
        <begin position="12"/>
        <end position="29"/>
    </location>
</feature>
<keyword evidence="1" id="KW-0812">Transmembrane</keyword>
<reference evidence="2 3" key="1">
    <citation type="journal article" date="2012" name="PLoS ONE">
        <title>Genome sequence and transcriptome analysis of the radioresistant bacterium Deinococcus gobiensis: insights into the extreme environmental adaptations.</title>
        <authorList>
            <person name="Yuan M."/>
            <person name="Chen M."/>
            <person name="Zhang W."/>
            <person name="Lu W."/>
            <person name="Wang J."/>
            <person name="Yang M."/>
            <person name="Zhao P."/>
            <person name="Tang R."/>
            <person name="Li X."/>
            <person name="Hao Y."/>
            <person name="Zhou Z."/>
            <person name="Zhan Y."/>
            <person name="Yu H."/>
            <person name="Teng C."/>
            <person name="Yan Y."/>
            <person name="Ping S."/>
            <person name="Wang Y."/>
            <person name="Lin M."/>
        </authorList>
    </citation>
    <scope>NUCLEOTIDE SEQUENCE [LARGE SCALE GENOMIC DNA]</scope>
    <source>
        <strain evidence="3">DSM 21396 / JCM 16679 / CGMCC 1.7299 / I-0</strain>
        <plasmid evidence="2">P2</plasmid>
    </source>
</reference>
<sequence length="54" mass="5572">MTPDRSPRSGTGRQVLLLLVVLVLGMALGVTCRDLILAVVGSLVGALAAVGERR</sequence>
<accession>H8H2L1</accession>
<dbReference type="KEGG" id="dgo:DGo_PB0489"/>
<gene>
    <name evidence="2" type="ordered locus">DGo_PB0489</name>
</gene>
<dbReference type="AlphaFoldDB" id="H8H2L1"/>
<protein>
    <submittedName>
        <fullName evidence="2">Uncharacterized protein</fullName>
    </submittedName>
</protein>